<evidence type="ECO:0000259" key="5">
    <source>
        <dbReference type="Pfam" id="PF02055"/>
    </source>
</evidence>
<dbReference type="GO" id="GO:0004348">
    <property type="term" value="F:glucosylceramidase activity"/>
    <property type="evidence" value="ECO:0007669"/>
    <property type="project" value="UniProtKB-EC"/>
</dbReference>
<dbReference type="AlphaFoldDB" id="A0A852VFB7"/>
<dbReference type="InterPro" id="IPR013780">
    <property type="entry name" value="Glyco_hydro_b"/>
</dbReference>
<dbReference type="PANTHER" id="PTHR11069">
    <property type="entry name" value="GLUCOSYLCERAMIDASE"/>
    <property type="match status" value="1"/>
</dbReference>
<feature type="domain" description="Glycosyl hydrolase family 30 TIM-barrel" evidence="5">
    <location>
        <begin position="15"/>
        <end position="341"/>
    </location>
</feature>
<dbReference type="Proteomes" id="UP000564385">
    <property type="component" value="Unassembled WGS sequence"/>
</dbReference>
<name>A0A852VFB7_9BACT</name>
<dbReference type="Pfam" id="PF02055">
    <property type="entry name" value="Glyco_hydro_30"/>
    <property type="match status" value="1"/>
</dbReference>
<dbReference type="InterPro" id="IPR033452">
    <property type="entry name" value="GH30_C"/>
</dbReference>
<dbReference type="Gene3D" id="3.20.20.80">
    <property type="entry name" value="Glycosidases"/>
    <property type="match status" value="1"/>
</dbReference>
<keyword evidence="4 7" id="KW-0326">Glycosidase</keyword>
<dbReference type="InterPro" id="IPR017853">
    <property type="entry name" value="GH"/>
</dbReference>
<dbReference type="PANTHER" id="PTHR11069:SF23">
    <property type="entry name" value="LYSOSOMAL ACID GLUCOSYLCERAMIDASE"/>
    <property type="match status" value="1"/>
</dbReference>
<sequence>MAVRIDPTRSMQSVLGFGGAFTDASCYLFSQMEKAARSSLMDQLYGPTGLNFSVGRTCIGASDYSRNAYSFDDSATPDPTLSKFSIEHDQAYILPTLREALAVNPELFLFSTPWSPPAWMKSNHSMLGGNMRDQYFGTYAQYFVKFIQAYQAQGVHVSAVTSQNEVDTDQDSKMPASLWGQYDEVVFVRDHLGPALRAASLDTKIWILDHNYDLLGRVIDELEEPGLAQYVDGVAWHGYMGSPEAMTRVHDAFPTKHAYWTEGTPDLAAPDNATNWTKWSATFTDILKNWARCIVGWNLVLDEKGMPNIGPYECGGLVTLDSKTQRISPSGQYWAFAHFSKNVRRGARVISTNGGIDGVEHVAFANPEGDYVLVLTNSGSTTDVACEFQGHSTQVHMPQNSVVTLKWT</sequence>
<reference evidence="7 8" key="1">
    <citation type="submission" date="2020-07" db="EMBL/GenBank/DDBJ databases">
        <title>Genomic Encyclopedia of Type Strains, Phase IV (KMG-V): Genome sequencing to study the core and pangenomes of soil and plant-associated prokaryotes.</title>
        <authorList>
            <person name="Whitman W."/>
        </authorList>
    </citation>
    <scope>NUCLEOTIDE SEQUENCE [LARGE SCALE GENOMIC DNA]</scope>
    <source>
        <strain evidence="7 8">M8UP22</strain>
    </source>
</reference>
<comment type="caution">
    <text evidence="7">The sequence shown here is derived from an EMBL/GenBank/DDBJ whole genome shotgun (WGS) entry which is preliminary data.</text>
</comment>
<keyword evidence="2" id="KW-0732">Signal</keyword>
<evidence type="ECO:0000256" key="1">
    <source>
        <dbReference type="ARBA" id="ARBA00005382"/>
    </source>
</evidence>
<dbReference type="EC" id="3.2.1.45" evidence="7"/>
<evidence type="ECO:0000256" key="2">
    <source>
        <dbReference type="ARBA" id="ARBA00022729"/>
    </source>
</evidence>
<dbReference type="InterPro" id="IPR033453">
    <property type="entry name" value="Glyco_hydro_30_TIM-barrel"/>
</dbReference>
<evidence type="ECO:0000256" key="4">
    <source>
        <dbReference type="RuleBase" id="RU361188"/>
    </source>
</evidence>
<gene>
    <name evidence="7" type="ORF">HDF08_003640</name>
</gene>
<evidence type="ECO:0000313" key="8">
    <source>
        <dbReference type="Proteomes" id="UP000564385"/>
    </source>
</evidence>
<dbReference type="GO" id="GO:0006680">
    <property type="term" value="P:glucosylceramide catabolic process"/>
    <property type="evidence" value="ECO:0007669"/>
    <property type="project" value="TreeGrafter"/>
</dbReference>
<evidence type="ECO:0000256" key="3">
    <source>
        <dbReference type="ARBA" id="ARBA00022801"/>
    </source>
</evidence>
<comment type="similarity">
    <text evidence="1 4">Belongs to the glycosyl hydrolase 30 family.</text>
</comment>
<dbReference type="SUPFAM" id="SSF51445">
    <property type="entry name" value="(Trans)glycosidases"/>
    <property type="match status" value="1"/>
</dbReference>
<dbReference type="Gene3D" id="2.60.40.1180">
    <property type="entry name" value="Golgi alpha-mannosidase II"/>
    <property type="match status" value="1"/>
</dbReference>
<dbReference type="GO" id="GO:0016020">
    <property type="term" value="C:membrane"/>
    <property type="evidence" value="ECO:0007669"/>
    <property type="project" value="GOC"/>
</dbReference>
<accession>A0A852VFB7</accession>
<dbReference type="Pfam" id="PF17189">
    <property type="entry name" value="Glyco_hydro_30C"/>
    <property type="match status" value="1"/>
</dbReference>
<evidence type="ECO:0000313" key="7">
    <source>
        <dbReference type="EMBL" id="NYF91538.1"/>
    </source>
</evidence>
<feature type="domain" description="Glycosyl hydrolase family 30 beta sandwich" evidence="6">
    <location>
        <begin position="346"/>
        <end position="405"/>
    </location>
</feature>
<dbReference type="PRINTS" id="PR00843">
    <property type="entry name" value="GLHYDRLASE30"/>
</dbReference>
<protein>
    <submittedName>
        <fullName evidence="7">Glucosylceramidase</fullName>
        <ecNumber evidence="7">3.2.1.45</ecNumber>
    </submittedName>
</protein>
<dbReference type="EMBL" id="JACCCU010000002">
    <property type="protein sequence ID" value="NYF91538.1"/>
    <property type="molecule type" value="Genomic_DNA"/>
</dbReference>
<keyword evidence="3 4" id="KW-0378">Hydrolase</keyword>
<evidence type="ECO:0000259" key="6">
    <source>
        <dbReference type="Pfam" id="PF17189"/>
    </source>
</evidence>
<organism evidence="7 8">
    <name type="scientific">Tunturiibacter lichenicola</name>
    <dbReference type="NCBI Taxonomy" id="2051959"/>
    <lineage>
        <taxon>Bacteria</taxon>
        <taxon>Pseudomonadati</taxon>
        <taxon>Acidobacteriota</taxon>
        <taxon>Terriglobia</taxon>
        <taxon>Terriglobales</taxon>
        <taxon>Acidobacteriaceae</taxon>
        <taxon>Tunturiibacter</taxon>
    </lineage>
</organism>
<dbReference type="InterPro" id="IPR001139">
    <property type="entry name" value="Glyco_hydro_30"/>
</dbReference>
<proteinExistence type="inferred from homology"/>